<name>A0A0N9HXS8_9PSEU</name>
<sequence>MLVRCVLLCLLLAGCGGNVTGPVPATPAPGTGQATPFGATERAFVELAIATDEQAVKLLAAGQAQAAHPALRQLARDAGAARRAEVAELRGLLTSAAVEYVDNHKGHDMPGMPTDAEITAVEAAGPGFDAQFVKLLRAHLDESAVVLRSAVRAVSDEPTRALASRMASDRTEFTRRLDAVVPV</sequence>
<evidence type="ECO:0000313" key="3">
    <source>
        <dbReference type="EMBL" id="ALG07072.1"/>
    </source>
</evidence>
<proteinExistence type="predicted"/>
<feature type="domain" description="DUF305" evidence="2">
    <location>
        <begin position="43"/>
        <end position="177"/>
    </location>
</feature>
<accession>A0A0N9HXS8</accession>
<dbReference type="AlphaFoldDB" id="A0A0N9HXS8"/>
<keyword evidence="1" id="KW-0732">Signal</keyword>
<reference evidence="3 4" key="1">
    <citation type="submission" date="2015-07" db="EMBL/GenBank/DDBJ databases">
        <title>Genome sequencing of Kibdelosporangium phytohabitans.</title>
        <authorList>
            <person name="Qin S."/>
            <person name="Xing K."/>
        </authorList>
    </citation>
    <scope>NUCLEOTIDE SEQUENCE [LARGE SCALE GENOMIC DNA]</scope>
    <source>
        <strain evidence="3 4">KLBMP1111</strain>
    </source>
</reference>
<protein>
    <recommendedName>
        <fullName evidence="2">DUF305 domain-containing protein</fullName>
    </recommendedName>
</protein>
<dbReference type="InterPro" id="IPR005183">
    <property type="entry name" value="DUF305_CopM-like"/>
</dbReference>
<dbReference type="EMBL" id="CP012752">
    <property type="protein sequence ID" value="ALG07072.1"/>
    <property type="molecule type" value="Genomic_DNA"/>
</dbReference>
<evidence type="ECO:0000313" key="4">
    <source>
        <dbReference type="Proteomes" id="UP000063699"/>
    </source>
</evidence>
<dbReference type="PROSITE" id="PS51257">
    <property type="entry name" value="PROKAR_LIPOPROTEIN"/>
    <property type="match status" value="1"/>
</dbReference>
<dbReference type="Pfam" id="PF03713">
    <property type="entry name" value="DUF305"/>
    <property type="match status" value="1"/>
</dbReference>
<dbReference type="KEGG" id="kphy:AOZ06_09160"/>
<evidence type="ECO:0000259" key="2">
    <source>
        <dbReference type="Pfam" id="PF03713"/>
    </source>
</evidence>
<evidence type="ECO:0000256" key="1">
    <source>
        <dbReference type="SAM" id="SignalP"/>
    </source>
</evidence>
<gene>
    <name evidence="3" type="ORF">AOZ06_09160</name>
</gene>
<dbReference type="InterPro" id="IPR012347">
    <property type="entry name" value="Ferritin-like"/>
</dbReference>
<feature type="chain" id="PRO_5006035612" description="DUF305 domain-containing protein" evidence="1">
    <location>
        <begin position="26"/>
        <end position="183"/>
    </location>
</feature>
<dbReference type="STRING" id="860235.AOZ06_09160"/>
<feature type="signal peptide" evidence="1">
    <location>
        <begin position="1"/>
        <end position="25"/>
    </location>
</feature>
<dbReference type="Proteomes" id="UP000063699">
    <property type="component" value="Chromosome"/>
</dbReference>
<organism evidence="3 4">
    <name type="scientific">Kibdelosporangium phytohabitans</name>
    <dbReference type="NCBI Taxonomy" id="860235"/>
    <lineage>
        <taxon>Bacteria</taxon>
        <taxon>Bacillati</taxon>
        <taxon>Actinomycetota</taxon>
        <taxon>Actinomycetes</taxon>
        <taxon>Pseudonocardiales</taxon>
        <taxon>Pseudonocardiaceae</taxon>
        <taxon>Kibdelosporangium</taxon>
    </lineage>
</organism>
<keyword evidence="4" id="KW-1185">Reference proteome</keyword>
<dbReference type="Gene3D" id="1.20.1260.10">
    <property type="match status" value="1"/>
</dbReference>